<dbReference type="InterPro" id="IPR000600">
    <property type="entry name" value="ROK"/>
</dbReference>
<evidence type="ECO:0000313" key="2">
    <source>
        <dbReference type="EMBL" id="GGO59504.1"/>
    </source>
</evidence>
<dbReference type="RefSeq" id="WP_188699597.1">
    <property type="nucleotide sequence ID" value="NZ_BMMQ01000001.1"/>
</dbReference>
<proteinExistence type="inferred from homology"/>
<protein>
    <submittedName>
        <fullName evidence="2">NagC family transcriptional regulator</fullName>
    </submittedName>
</protein>
<sequence length="291" mass="29228">MTGPARLGIDVGGTSVEAVALDADGSIRARTRNPTERGEDGVVRSVLAAIRALDTPAKTIGIGIPGRIDGGRVHDAVNLGVRELDLAGEIWRRCGAPVAVDNDVRGAALGAASRTRAKSLAYLNLGTGVAAGIVVDGRVIDGSSGVAGEIGHLSIDPRGPQCACGQFGCIEVFAGGGSIARRAGEPLERVAERADAGDESASGILADLARGAAAGVRALALAVDPEIIMIGGGIARRGERLRSEIAGALARAADGSAFLASLRLEERIEIVSPDDAIGAVGAALLGDRLGA</sequence>
<dbReference type="InterPro" id="IPR043129">
    <property type="entry name" value="ATPase_NBD"/>
</dbReference>
<accession>A0ABQ2MVD7</accession>
<dbReference type="Proteomes" id="UP000638043">
    <property type="component" value="Unassembled WGS sequence"/>
</dbReference>
<comment type="caution">
    <text evidence="2">The sequence shown here is derived from an EMBL/GenBank/DDBJ whole genome shotgun (WGS) entry which is preliminary data.</text>
</comment>
<evidence type="ECO:0000256" key="1">
    <source>
        <dbReference type="ARBA" id="ARBA00006479"/>
    </source>
</evidence>
<dbReference type="PANTHER" id="PTHR18964">
    <property type="entry name" value="ROK (REPRESSOR, ORF, KINASE) FAMILY"/>
    <property type="match status" value="1"/>
</dbReference>
<dbReference type="Pfam" id="PF00480">
    <property type="entry name" value="ROK"/>
    <property type="match status" value="1"/>
</dbReference>
<reference evidence="3" key="1">
    <citation type="journal article" date="2019" name="Int. J. Syst. Evol. Microbiol.">
        <title>The Global Catalogue of Microorganisms (GCM) 10K type strain sequencing project: providing services to taxonomists for standard genome sequencing and annotation.</title>
        <authorList>
            <consortium name="The Broad Institute Genomics Platform"/>
            <consortium name="The Broad Institute Genome Sequencing Center for Infectious Disease"/>
            <person name="Wu L."/>
            <person name="Ma J."/>
        </authorList>
    </citation>
    <scope>NUCLEOTIDE SEQUENCE [LARGE SCALE GENOMIC DNA]</scope>
    <source>
        <strain evidence="3">CGMCC 4.7181</strain>
    </source>
</reference>
<dbReference type="EMBL" id="BMMQ01000001">
    <property type="protein sequence ID" value="GGO59504.1"/>
    <property type="molecule type" value="Genomic_DNA"/>
</dbReference>
<name>A0ABQ2MVD7_9MICO</name>
<dbReference type="SUPFAM" id="SSF53067">
    <property type="entry name" value="Actin-like ATPase domain"/>
    <property type="match status" value="1"/>
</dbReference>
<evidence type="ECO:0000313" key="3">
    <source>
        <dbReference type="Proteomes" id="UP000638043"/>
    </source>
</evidence>
<dbReference type="PANTHER" id="PTHR18964:SF173">
    <property type="entry name" value="GLUCOKINASE"/>
    <property type="match status" value="1"/>
</dbReference>
<organism evidence="2 3">
    <name type="scientific">Microbacterium nanhaiense</name>
    <dbReference type="NCBI Taxonomy" id="1301026"/>
    <lineage>
        <taxon>Bacteria</taxon>
        <taxon>Bacillati</taxon>
        <taxon>Actinomycetota</taxon>
        <taxon>Actinomycetes</taxon>
        <taxon>Micrococcales</taxon>
        <taxon>Microbacteriaceae</taxon>
        <taxon>Microbacterium</taxon>
    </lineage>
</organism>
<gene>
    <name evidence="2" type="ORF">GCM10010910_02620</name>
</gene>
<dbReference type="Gene3D" id="3.30.420.40">
    <property type="match status" value="2"/>
</dbReference>
<comment type="similarity">
    <text evidence="1">Belongs to the ROK (NagC/XylR) family.</text>
</comment>
<keyword evidence="3" id="KW-1185">Reference proteome</keyword>